<evidence type="ECO:0000313" key="2">
    <source>
        <dbReference type="Proteomes" id="UP001199469"/>
    </source>
</evidence>
<dbReference type="Gene3D" id="3.40.50.880">
    <property type="match status" value="1"/>
</dbReference>
<dbReference type="RefSeq" id="WP_230737161.1">
    <property type="nucleotide sequence ID" value="NZ_JAJNDB010000004.1"/>
</dbReference>
<dbReference type="EMBL" id="JAJNDB010000004">
    <property type="protein sequence ID" value="MCD2195765.1"/>
    <property type="molecule type" value="Genomic_DNA"/>
</dbReference>
<dbReference type="PANTHER" id="PTHR43235:SF1">
    <property type="entry name" value="GLUTAMINE AMIDOTRANSFERASE PB2B2.05-RELATED"/>
    <property type="match status" value="1"/>
</dbReference>
<organism evidence="1 2">
    <name type="scientific">Actinomycetospora endophytica</name>
    <dbReference type="NCBI Taxonomy" id="2291215"/>
    <lineage>
        <taxon>Bacteria</taxon>
        <taxon>Bacillati</taxon>
        <taxon>Actinomycetota</taxon>
        <taxon>Actinomycetes</taxon>
        <taxon>Pseudonocardiales</taxon>
        <taxon>Pseudonocardiaceae</taxon>
        <taxon>Actinomycetospora</taxon>
    </lineage>
</organism>
<dbReference type="Pfam" id="PF07722">
    <property type="entry name" value="Peptidase_C26"/>
    <property type="match status" value="1"/>
</dbReference>
<proteinExistence type="predicted"/>
<keyword evidence="1" id="KW-0378">Hydrolase</keyword>
<dbReference type="SUPFAM" id="SSF52317">
    <property type="entry name" value="Class I glutamine amidotransferase-like"/>
    <property type="match status" value="1"/>
</dbReference>
<dbReference type="InterPro" id="IPR029062">
    <property type="entry name" value="Class_I_gatase-like"/>
</dbReference>
<protein>
    <submittedName>
        <fullName evidence="1">Gamma-glutamyl-gamma-aminobutyrate hydrolase family protein</fullName>
    </submittedName>
</protein>
<reference evidence="1 2" key="1">
    <citation type="submission" date="2021-11" db="EMBL/GenBank/DDBJ databases">
        <title>Draft genome sequence of Actinomycetospora sp. SF1 isolated from the rhizosphere soil.</title>
        <authorList>
            <person name="Duangmal K."/>
            <person name="Chantavorakit T."/>
        </authorList>
    </citation>
    <scope>NUCLEOTIDE SEQUENCE [LARGE SCALE GENOMIC DNA]</scope>
    <source>
        <strain evidence="1 2">TBRC 5722</strain>
    </source>
</reference>
<evidence type="ECO:0000313" key="1">
    <source>
        <dbReference type="EMBL" id="MCD2195765.1"/>
    </source>
</evidence>
<dbReference type="GO" id="GO:0016787">
    <property type="term" value="F:hydrolase activity"/>
    <property type="evidence" value="ECO:0007669"/>
    <property type="project" value="UniProtKB-KW"/>
</dbReference>
<name>A0ABS8PBV8_9PSEU</name>
<sequence length="231" mass="24459">MTPPLVGVSGRRRGAAGAHDGPAALDVLQVEVYFTGYADRLAEAGALPVHLPARADPGEVMSRMDALVLTGGSDVDPALYGQEALPSVRVDRARDDRELALLAAALERDVPVLAICRGMQLLAVHLGGTLVQHLESHPLGRDDTHEVRFAAGSVVHGIYGGSYRVNSLHHQAVAEPGAGLVCVGHAPDGVVEAVELPGRDVVGVQWHPEQLRHADPVFAWLTRVAMVKSSR</sequence>
<gene>
    <name evidence="1" type="ORF">LQ327_20545</name>
</gene>
<accession>A0ABS8PBV8</accession>
<dbReference type="InterPro" id="IPR011697">
    <property type="entry name" value="Peptidase_C26"/>
</dbReference>
<comment type="caution">
    <text evidence="1">The sequence shown here is derived from an EMBL/GenBank/DDBJ whole genome shotgun (WGS) entry which is preliminary data.</text>
</comment>
<dbReference type="CDD" id="cd01745">
    <property type="entry name" value="GATase1_2"/>
    <property type="match status" value="1"/>
</dbReference>
<keyword evidence="2" id="KW-1185">Reference proteome</keyword>
<dbReference type="PANTHER" id="PTHR43235">
    <property type="entry name" value="GLUTAMINE AMIDOTRANSFERASE PB2B2.05-RELATED"/>
    <property type="match status" value="1"/>
</dbReference>
<dbReference type="Proteomes" id="UP001199469">
    <property type="component" value="Unassembled WGS sequence"/>
</dbReference>
<dbReference type="PROSITE" id="PS51273">
    <property type="entry name" value="GATASE_TYPE_1"/>
    <property type="match status" value="1"/>
</dbReference>
<dbReference type="InterPro" id="IPR044668">
    <property type="entry name" value="PuuD-like"/>
</dbReference>